<dbReference type="OrthoDB" id="8195814at2759"/>
<reference evidence="1" key="1">
    <citation type="submission" date="2020-08" db="EMBL/GenBank/DDBJ databases">
        <title>Genome sequencing and assembly of the red palm weevil Rhynchophorus ferrugineus.</title>
        <authorList>
            <person name="Dias G.B."/>
            <person name="Bergman C.M."/>
            <person name="Manee M."/>
        </authorList>
    </citation>
    <scope>NUCLEOTIDE SEQUENCE</scope>
    <source>
        <strain evidence="1">AA-2017</strain>
        <tissue evidence="1">Whole larva</tissue>
    </source>
</reference>
<keyword evidence="2" id="KW-1185">Reference proteome</keyword>
<protein>
    <submittedName>
        <fullName evidence="1">Uncharacterized protein</fullName>
    </submittedName>
</protein>
<dbReference type="Proteomes" id="UP000625711">
    <property type="component" value="Unassembled WGS sequence"/>
</dbReference>
<gene>
    <name evidence="1" type="ORF">GWI33_018279</name>
</gene>
<dbReference type="EMBL" id="JAACXV010014316">
    <property type="protein sequence ID" value="KAF7268630.1"/>
    <property type="molecule type" value="Genomic_DNA"/>
</dbReference>
<organism evidence="1 2">
    <name type="scientific">Rhynchophorus ferrugineus</name>
    <name type="common">Red palm weevil</name>
    <name type="synonym">Curculio ferrugineus</name>
    <dbReference type="NCBI Taxonomy" id="354439"/>
    <lineage>
        <taxon>Eukaryota</taxon>
        <taxon>Metazoa</taxon>
        <taxon>Ecdysozoa</taxon>
        <taxon>Arthropoda</taxon>
        <taxon>Hexapoda</taxon>
        <taxon>Insecta</taxon>
        <taxon>Pterygota</taxon>
        <taxon>Neoptera</taxon>
        <taxon>Endopterygota</taxon>
        <taxon>Coleoptera</taxon>
        <taxon>Polyphaga</taxon>
        <taxon>Cucujiformia</taxon>
        <taxon>Curculionidae</taxon>
        <taxon>Dryophthorinae</taxon>
        <taxon>Rhynchophorus</taxon>
    </lineage>
</organism>
<sequence length="98" mass="10918">MNGYQIYIHMFDRKLSAISKVPKVISENKLYKGVKNNTGLHGLDPIIIYNLSKDLNFTIITTIGKTKSDFGHVFSNGTANEAIGRVLDGKAYITSLKR</sequence>
<name>A0A834I0K8_RHYFE</name>
<proteinExistence type="predicted"/>
<dbReference type="AlphaFoldDB" id="A0A834I0K8"/>
<evidence type="ECO:0000313" key="1">
    <source>
        <dbReference type="EMBL" id="KAF7268630.1"/>
    </source>
</evidence>
<comment type="caution">
    <text evidence="1">The sequence shown here is derived from an EMBL/GenBank/DDBJ whole genome shotgun (WGS) entry which is preliminary data.</text>
</comment>
<dbReference type="Gene3D" id="3.40.190.10">
    <property type="entry name" value="Periplasmic binding protein-like II"/>
    <property type="match status" value="1"/>
</dbReference>
<evidence type="ECO:0000313" key="2">
    <source>
        <dbReference type="Proteomes" id="UP000625711"/>
    </source>
</evidence>
<accession>A0A834I0K8</accession>